<keyword evidence="2" id="KW-1185">Reference proteome</keyword>
<name>A0A3P7NT48_DIBLA</name>
<evidence type="ECO:0000313" key="1">
    <source>
        <dbReference type="EMBL" id="VDN39088.1"/>
    </source>
</evidence>
<proteinExistence type="predicted"/>
<organism evidence="1 2">
    <name type="scientific">Dibothriocephalus latus</name>
    <name type="common">Fish tapeworm</name>
    <name type="synonym">Diphyllobothrium latum</name>
    <dbReference type="NCBI Taxonomy" id="60516"/>
    <lineage>
        <taxon>Eukaryota</taxon>
        <taxon>Metazoa</taxon>
        <taxon>Spiralia</taxon>
        <taxon>Lophotrochozoa</taxon>
        <taxon>Platyhelminthes</taxon>
        <taxon>Cestoda</taxon>
        <taxon>Eucestoda</taxon>
        <taxon>Diphyllobothriidea</taxon>
        <taxon>Diphyllobothriidae</taxon>
        <taxon>Dibothriocephalus</taxon>
    </lineage>
</organism>
<gene>
    <name evidence="1" type="ORF">DILT_LOCUS17760</name>
</gene>
<protein>
    <submittedName>
        <fullName evidence="1">Uncharacterized protein</fullName>
    </submittedName>
</protein>
<dbReference type="Proteomes" id="UP000281553">
    <property type="component" value="Unassembled WGS sequence"/>
</dbReference>
<dbReference type="AlphaFoldDB" id="A0A3P7NT48"/>
<accession>A0A3P7NT48</accession>
<evidence type="ECO:0000313" key="2">
    <source>
        <dbReference type="Proteomes" id="UP000281553"/>
    </source>
</evidence>
<reference evidence="1 2" key="1">
    <citation type="submission" date="2018-11" db="EMBL/GenBank/DDBJ databases">
        <authorList>
            <consortium name="Pathogen Informatics"/>
        </authorList>
    </citation>
    <scope>NUCLEOTIDE SEQUENCE [LARGE SCALE GENOMIC DNA]</scope>
</reference>
<dbReference type="EMBL" id="UYRU01094542">
    <property type="protein sequence ID" value="VDN39088.1"/>
    <property type="molecule type" value="Genomic_DNA"/>
</dbReference>
<sequence>MLPKAMQAALKAMETRLEARFDARFEALEAIVGHSNELNWRAHDKLTATLDMLVKRVNYIAAEHSVLLGKVEQLGAAVLDSQRLIHACSMGAVGSLLLCSQKSLAHFLQRFKSEKECLQKTVRLCSNSFLTGYLQVDGLLKIGGRNVKDIISHFKSLY</sequence>